<sequence length="77" mass="8944">MGKGSSKGDHGLLKQIAYIEENIAIRKELGKDYSFEEELVEEWRRYLPGGDKHHLWSAHSKTGYRFESIVQKPLVKK</sequence>
<dbReference type="EMBL" id="MT144985">
    <property type="protein sequence ID" value="QJI02238.1"/>
    <property type="molecule type" value="Genomic_DNA"/>
</dbReference>
<evidence type="ECO:0000313" key="1">
    <source>
        <dbReference type="EMBL" id="QJI02238.1"/>
    </source>
</evidence>
<protein>
    <submittedName>
        <fullName evidence="1">Uncharacterized protein</fullName>
    </submittedName>
</protein>
<proteinExistence type="predicted"/>
<organism evidence="1">
    <name type="scientific">viral metagenome</name>
    <dbReference type="NCBI Taxonomy" id="1070528"/>
    <lineage>
        <taxon>unclassified sequences</taxon>
        <taxon>metagenomes</taxon>
        <taxon>organismal metagenomes</taxon>
    </lineage>
</organism>
<dbReference type="AlphaFoldDB" id="A0A6M3XYZ3"/>
<name>A0A6M3XYZ3_9ZZZZ</name>
<gene>
    <name evidence="1" type="ORF">TM448B03015_0007</name>
</gene>
<reference evidence="1" key="1">
    <citation type="submission" date="2020-03" db="EMBL/GenBank/DDBJ databases">
        <title>The deep terrestrial virosphere.</title>
        <authorList>
            <person name="Holmfeldt K."/>
            <person name="Nilsson E."/>
            <person name="Simone D."/>
            <person name="Lopez-Fernandez M."/>
            <person name="Wu X."/>
            <person name="de Brujin I."/>
            <person name="Lundin D."/>
            <person name="Andersson A."/>
            <person name="Bertilsson S."/>
            <person name="Dopson M."/>
        </authorList>
    </citation>
    <scope>NUCLEOTIDE SEQUENCE</scope>
    <source>
        <strain evidence="1">TM448B03015</strain>
    </source>
</reference>
<accession>A0A6M3XYZ3</accession>